<keyword evidence="12" id="KW-0170">Cobalt</keyword>
<dbReference type="GO" id="GO:0010045">
    <property type="term" value="P:response to nickel cation"/>
    <property type="evidence" value="ECO:0007669"/>
    <property type="project" value="TreeGrafter"/>
</dbReference>
<dbReference type="GO" id="GO:0006824">
    <property type="term" value="P:cobalt ion transport"/>
    <property type="evidence" value="ECO:0007669"/>
    <property type="project" value="UniProtKB-KW"/>
</dbReference>
<evidence type="ECO:0000256" key="10">
    <source>
        <dbReference type="ARBA" id="ARBA00023112"/>
    </source>
</evidence>
<evidence type="ECO:0000256" key="6">
    <source>
        <dbReference type="ARBA" id="ARBA00022596"/>
    </source>
</evidence>
<dbReference type="AlphaFoldDB" id="A0A1H4EYT1"/>
<proteinExistence type="inferred from homology"/>
<dbReference type="InterPro" id="IPR011541">
    <property type="entry name" value="Ni/Co_transpt_high_affinity"/>
</dbReference>
<evidence type="ECO:0000313" key="14">
    <source>
        <dbReference type="EMBL" id="SEA90205.1"/>
    </source>
</evidence>
<organism evidence="14 15">
    <name type="scientific">Rubrimonas cliftonensis</name>
    <dbReference type="NCBI Taxonomy" id="89524"/>
    <lineage>
        <taxon>Bacteria</taxon>
        <taxon>Pseudomonadati</taxon>
        <taxon>Pseudomonadota</taxon>
        <taxon>Alphaproteobacteria</taxon>
        <taxon>Rhodobacterales</taxon>
        <taxon>Paracoccaceae</taxon>
        <taxon>Rubrimonas</taxon>
    </lineage>
</organism>
<feature type="transmembrane region" description="Helical" evidence="13">
    <location>
        <begin position="194"/>
        <end position="218"/>
    </location>
</feature>
<dbReference type="GO" id="GO:0032025">
    <property type="term" value="P:response to cobalt ion"/>
    <property type="evidence" value="ECO:0007669"/>
    <property type="project" value="TreeGrafter"/>
</dbReference>
<evidence type="ECO:0000256" key="1">
    <source>
        <dbReference type="ARBA" id="ARBA00002510"/>
    </source>
</evidence>
<comment type="function">
    <text evidence="1">Efflux system for nickel and cobalt.</text>
</comment>
<keyword evidence="5" id="KW-1003">Cell membrane</keyword>
<feature type="transmembrane region" description="Helical" evidence="13">
    <location>
        <begin position="97"/>
        <end position="119"/>
    </location>
</feature>
<dbReference type="RefSeq" id="WP_093255585.1">
    <property type="nucleotide sequence ID" value="NZ_FNQM01000017.1"/>
</dbReference>
<keyword evidence="15" id="KW-1185">Reference proteome</keyword>
<dbReference type="InterPro" id="IPR051224">
    <property type="entry name" value="NiCoT_RcnA"/>
</dbReference>
<dbReference type="Pfam" id="PF03824">
    <property type="entry name" value="NicO"/>
    <property type="match status" value="1"/>
</dbReference>
<dbReference type="STRING" id="89524.SAMN05444370_11711"/>
<reference evidence="14 15" key="1">
    <citation type="submission" date="2016-10" db="EMBL/GenBank/DDBJ databases">
        <authorList>
            <person name="de Groot N.N."/>
        </authorList>
    </citation>
    <scope>NUCLEOTIDE SEQUENCE [LARGE SCALE GENOMIC DNA]</scope>
    <source>
        <strain evidence="14 15">DSM 15345</strain>
    </source>
</reference>
<evidence type="ECO:0000256" key="3">
    <source>
        <dbReference type="ARBA" id="ARBA00022426"/>
    </source>
</evidence>
<evidence type="ECO:0000256" key="9">
    <source>
        <dbReference type="ARBA" id="ARBA00023065"/>
    </source>
</evidence>
<dbReference type="PANTHER" id="PTHR40659">
    <property type="entry name" value="NICKEL/COBALT EFFLUX SYSTEM RCNA"/>
    <property type="match status" value="1"/>
</dbReference>
<name>A0A1H4EYT1_9RHOB</name>
<keyword evidence="4 13" id="KW-0813">Transport</keyword>
<feature type="transmembrane region" description="Helical" evidence="13">
    <location>
        <begin position="230"/>
        <end position="253"/>
    </location>
</feature>
<dbReference type="GO" id="GO:0015099">
    <property type="term" value="F:nickel cation transmembrane transporter activity"/>
    <property type="evidence" value="ECO:0007669"/>
    <property type="project" value="UniProtKB-UniRule"/>
</dbReference>
<dbReference type="GO" id="GO:0005886">
    <property type="term" value="C:plasma membrane"/>
    <property type="evidence" value="ECO:0007669"/>
    <property type="project" value="UniProtKB-SubCell"/>
</dbReference>
<evidence type="ECO:0000256" key="2">
    <source>
        <dbReference type="ARBA" id="ARBA00004651"/>
    </source>
</evidence>
<accession>A0A1H4EYT1</accession>
<keyword evidence="7 13" id="KW-0812">Transmembrane</keyword>
<evidence type="ECO:0000256" key="4">
    <source>
        <dbReference type="ARBA" id="ARBA00022448"/>
    </source>
</evidence>
<feature type="transmembrane region" description="Helical" evidence="13">
    <location>
        <begin position="58"/>
        <end position="76"/>
    </location>
</feature>
<evidence type="ECO:0000256" key="5">
    <source>
        <dbReference type="ARBA" id="ARBA00022475"/>
    </source>
</evidence>
<dbReference type="EMBL" id="FNQM01000017">
    <property type="protein sequence ID" value="SEA90205.1"/>
    <property type="molecule type" value="Genomic_DNA"/>
</dbReference>
<evidence type="ECO:0000256" key="8">
    <source>
        <dbReference type="ARBA" id="ARBA00022989"/>
    </source>
</evidence>
<gene>
    <name evidence="14" type="ORF">SAMN05444370_11711</name>
</gene>
<dbReference type="PANTHER" id="PTHR40659:SF1">
    <property type="entry name" value="NICKEL_COBALT EFFLUX SYSTEM RCNA"/>
    <property type="match status" value="1"/>
</dbReference>
<keyword evidence="9" id="KW-0406">Ion transport</keyword>
<keyword evidence="3" id="KW-0171">Cobalt transport</keyword>
<keyword evidence="8 13" id="KW-1133">Transmembrane helix</keyword>
<evidence type="ECO:0000256" key="7">
    <source>
        <dbReference type="ARBA" id="ARBA00022692"/>
    </source>
</evidence>
<evidence type="ECO:0000256" key="13">
    <source>
        <dbReference type="RuleBase" id="RU362101"/>
    </source>
</evidence>
<evidence type="ECO:0000256" key="12">
    <source>
        <dbReference type="ARBA" id="ARBA00023285"/>
    </source>
</evidence>
<sequence>MSVRVRAGHGLGAALLALAALWGIGALGWATAMAVEAQRELQNALAVAARGLARGDAAAVWSLVGLSALYGVAHAAGPGHGKALLGAAAVAGVERPLGLAGLAVSAALVQGLAAVAIVYGGLALLSLSPMAAMGADGRIFAPIGYAAAGAFGLLFAWRGAQALSRGKAACCGHGAHGDGHDHGRVHPHRWRERVALVVAVGARPCAGAMIVLAIAWMADAPWAGVAATGPMALGVAVVTAAVALGGVALRGASLVAAGGAQTARIAGGLQIAAGGMLFAFAAVGLA</sequence>
<evidence type="ECO:0000256" key="11">
    <source>
        <dbReference type="ARBA" id="ARBA00023136"/>
    </source>
</evidence>
<dbReference type="Proteomes" id="UP000198703">
    <property type="component" value="Unassembled WGS sequence"/>
</dbReference>
<keyword evidence="11 13" id="KW-0472">Membrane</keyword>
<feature type="transmembrane region" description="Helical" evidence="13">
    <location>
        <begin position="265"/>
        <end position="285"/>
    </location>
</feature>
<protein>
    <recommendedName>
        <fullName evidence="13">Nickel/cobalt efflux system</fullName>
    </recommendedName>
</protein>
<comment type="similarity">
    <text evidence="13">Belongs to the NiCoT transporter (TC 2.A.52) family.</text>
</comment>
<evidence type="ECO:0000313" key="15">
    <source>
        <dbReference type="Proteomes" id="UP000198703"/>
    </source>
</evidence>
<comment type="subcellular location">
    <subcellularLocation>
        <location evidence="2 13">Cell membrane</location>
        <topology evidence="2 13">Multi-pass membrane protein</topology>
    </subcellularLocation>
</comment>
<keyword evidence="6" id="KW-0533">Nickel</keyword>
<keyword evidence="10" id="KW-0921">Nickel transport</keyword>
<dbReference type="OrthoDB" id="9812956at2"/>
<dbReference type="GO" id="GO:0046583">
    <property type="term" value="F:monoatomic cation efflux transmembrane transporter activity"/>
    <property type="evidence" value="ECO:0007669"/>
    <property type="project" value="TreeGrafter"/>
</dbReference>
<feature type="transmembrane region" description="Helical" evidence="13">
    <location>
        <begin position="139"/>
        <end position="157"/>
    </location>
</feature>